<name>A0A6H5GFA9_9HEMI</name>
<dbReference type="Proteomes" id="UP000479000">
    <property type="component" value="Unassembled WGS sequence"/>
</dbReference>
<sequence>MIEPIYVQYHFHWSITPTAFHTFRRLRFCGIDPSTLYTWIGRYRLQDSSSIEQLSVKHFLRLAWYIGVFYLELGSLAVTIRGSCHGHTGAAALAAPALDTAASKPILAQQTMKTVQCRRAVAPRPTAWRAPVQNSNAPQGVSARTPVQLWTCGPIVRRSTKVSALGCATPEVRQVVREGTAARPLVLAKGLFIDAIIEQYSLPVLFSLHRKVVFFFLLQ</sequence>
<evidence type="ECO:0000313" key="2">
    <source>
        <dbReference type="Proteomes" id="UP000479000"/>
    </source>
</evidence>
<dbReference type="EMBL" id="CADCXU010010465">
    <property type="protein sequence ID" value="CAB0001295.1"/>
    <property type="molecule type" value="Genomic_DNA"/>
</dbReference>
<organism evidence="1 2">
    <name type="scientific">Nesidiocoris tenuis</name>
    <dbReference type="NCBI Taxonomy" id="355587"/>
    <lineage>
        <taxon>Eukaryota</taxon>
        <taxon>Metazoa</taxon>
        <taxon>Ecdysozoa</taxon>
        <taxon>Arthropoda</taxon>
        <taxon>Hexapoda</taxon>
        <taxon>Insecta</taxon>
        <taxon>Pterygota</taxon>
        <taxon>Neoptera</taxon>
        <taxon>Paraneoptera</taxon>
        <taxon>Hemiptera</taxon>
        <taxon>Heteroptera</taxon>
        <taxon>Panheteroptera</taxon>
        <taxon>Cimicomorpha</taxon>
        <taxon>Miridae</taxon>
        <taxon>Dicyphina</taxon>
        <taxon>Nesidiocoris</taxon>
    </lineage>
</organism>
<protein>
    <submittedName>
        <fullName evidence="1">Uncharacterized protein</fullName>
    </submittedName>
</protein>
<evidence type="ECO:0000313" key="1">
    <source>
        <dbReference type="EMBL" id="CAB0001295.1"/>
    </source>
</evidence>
<dbReference type="AlphaFoldDB" id="A0A6H5GFA9"/>
<keyword evidence="2" id="KW-1185">Reference proteome</keyword>
<gene>
    <name evidence="1" type="ORF">NTEN_LOCUS7082</name>
</gene>
<proteinExistence type="predicted"/>
<accession>A0A6H5GFA9</accession>
<reference evidence="1 2" key="1">
    <citation type="submission" date="2020-02" db="EMBL/GenBank/DDBJ databases">
        <authorList>
            <person name="Ferguson B K."/>
        </authorList>
    </citation>
    <scope>NUCLEOTIDE SEQUENCE [LARGE SCALE GENOMIC DNA]</scope>
</reference>